<evidence type="ECO:0000313" key="6">
    <source>
        <dbReference type="Proteomes" id="UP001521137"/>
    </source>
</evidence>
<evidence type="ECO:0000313" key="5">
    <source>
        <dbReference type="EMBL" id="MCF2948856.1"/>
    </source>
</evidence>
<proteinExistence type="predicted"/>
<evidence type="ECO:0000259" key="4">
    <source>
        <dbReference type="Pfam" id="PF26377"/>
    </source>
</evidence>
<dbReference type="Pfam" id="PF26377">
    <property type="entry name" value="Ulvan_lyase_2nd"/>
    <property type="match status" value="1"/>
</dbReference>
<dbReference type="InterPro" id="IPR058848">
    <property type="entry name" value="Ulvan_lyase_C"/>
</dbReference>
<keyword evidence="6" id="KW-1185">Reference proteome</keyword>
<dbReference type="Proteomes" id="UP001521137">
    <property type="component" value="Unassembled WGS sequence"/>
</dbReference>
<dbReference type="RefSeq" id="WP_235312896.1">
    <property type="nucleotide sequence ID" value="NZ_JAKGAS010000006.1"/>
</dbReference>
<dbReference type="Pfam" id="PF07940">
    <property type="entry name" value="Hepar_II_III_C"/>
    <property type="match status" value="1"/>
</dbReference>
<dbReference type="Pfam" id="PF26374">
    <property type="entry name" value="Ulvan_lyaseC"/>
    <property type="match status" value="1"/>
</dbReference>
<dbReference type="InterPro" id="IPR012480">
    <property type="entry name" value="Hepar_II_III_C"/>
</dbReference>
<dbReference type="InterPro" id="IPR008929">
    <property type="entry name" value="Chondroitin_lyas"/>
</dbReference>
<protein>
    <submittedName>
        <fullName evidence="5">Heparinase II/III-family protein</fullName>
    </submittedName>
</protein>
<accession>A0ABS9D7D5</accession>
<evidence type="ECO:0000256" key="1">
    <source>
        <dbReference type="ARBA" id="ARBA00004196"/>
    </source>
</evidence>
<comment type="caution">
    <text evidence="5">The sequence shown here is derived from an EMBL/GenBank/DDBJ whole genome shotgun (WGS) entry which is preliminary data.</text>
</comment>
<dbReference type="Gene3D" id="1.50.10.100">
    <property type="entry name" value="Chondroitin AC/alginate lyase"/>
    <property type="match status" value="1"/>
</dbReference>
<evidence type="ECO:0000259" key="2">
    <source>
        <dbReference type="Pfam" id="PF07940"/>
    </source>
</evidence>
<comment type="subcellular location">
    <subcellularLocation>
        <location evidence="1">Cell envelope</location>
    </subcellularLocation>
</comment>
<organism evidence="5 6">
    <name type="scientific">Paraglaciecola algarum</name>
    <dbReference type="NCBI Taxonomy" id="3050085"/>
    <lineage>
        <taxon>Bacteria</taxon>
        <taxon>Pseudomonadati</taxon>
        <taxon>Pseudomonadota</taxon>
        <taxon>Gammaproteobacteria</taxon>
        <taxon>Alteromonadales</taxon>
        <taxon>Alteromonadaceae</taxon>
        <taxon>Paraglaciecola</taxon>
    </lineage>
</organism>
<dbReference type="SUPFAM" id="SSF48230">
    <property type="entry name" value="Chondroitin AC/alginate lyase"/>
    <property type="match status" value="1"/>
</dbReference>
<feature type="domain" description="Heparinase II/III-like C-terminal" evidence="2">
    <location>
        <begin position="462"/>
        <end position="631"/>
    </location>
</feature>
<dbReference type="InterPro" id="IPR058849">
    <property type="entry name" value="Ulvan_lyase_2nd"/>
</dbReference>
<feature type="domain" description="Endo-acting ulvan lyase C-terminal" evidence="3">
    <location>
        <begin position="739"/>
        <end position="832"/>
    </location>
</feature>
<dbReference type="Gene3D" id="2.70.98.70">
    <property type="match status" value="1"/>
</dbReference>
<sequence>MSTFYKQCGILLLVITTVFANNVLAIDRPSIWVTAADKPVIFNKIMNNEWAKKRFVQLQNRTAKKAPKLNRDRKKSLSQFPLDWDKDTGKFPAFIKQARGYPKESRNILQSALQDGVDCGVLYYLTSDNQYAKCAADILHTVVQGLNNTELDTSLKGRYGWIMPDDHLLESRIYAAQIPIIYDFVYNYLKAGNDVYDVYLDDYVEFDFAAAQTVFKTYAQLTLDVGLINNNWPVLESPSLVHNALAIDDENIRNKYLSYYLFEETKYQDSLTKVAKSYVNAGDIWPESLNYSMTVANWSLYLMTILDRIYPLELGNKFPNIASALLTYKQLQFPNNEYPSFGDGDRRYKSSYPDLEIAYLSATLNKNQMLIDVFANELKAGVKSKTYKRDKISHTYGSASIYHSPLELLWAVADLGDKPVTEFVAPRTVDIPFAGIFIQRNLETLRNKKYNGLMAMIGGASYVHGHASGIDMELYGRGHVLGINAGKADYSADVHKNYHRIFAAHNTVISNGASASSGKDWVGLGMNKVQKEAMEPEPRQPAVSQNYSFVTASFHDEFNLLKEAHHQRTTALIRLGDTDGYYIDIFRAKSDTPEQYHDYLYHNKGDEIIVNNQGQAVSFKDDIQRFSASKKLSSTRTEHQHPGWHFFTDIKTSSVISNGLDVQFKANALKKDPVTMHAFVVEGLDVSISKALSPNNKSENKPYNTKPIPLMVLRHQGDAWVNPFAVVYEPKESQKKPTIRSVERIMDKGEFKGLQVHAQVGKRKIEQFILIQEELNERYLNPNLGIEFTGHFAVITLENGQLAELYIGQGNQLTYQDDTLNVSDGKKAAYKDFE</sequence>
<dbReference type="EMBL" id="JAKGAS010000006">
    <property type="protein sequence ID" value="MCF2948856.1"/>
    <property type="molecule type" value="Genomic_DNA"/>
</dbReference>
<evidence type="ECO:0000259" key="3">
    <source>
        <dbReference type="Pfam" id="PF26374"/>
    </source>
</evidence>
<name>A0ABS9D7D5_9ALTE</name>
<feature type="domain" description="Endo-acting ulvan lyase 2nd" evidence="4">
    <location>
        <begin position="282"/>
        <end position="412"/>
    </location>
</feature>
<reference evidence="5 6" key="1">
    <citation type="submission" date="2022-01" db="EMBL/GenBank/DDBJ databases">
        <title>Paraglaciecola sp. G1-23.</title>
        <authorList>
            <person name="Jin M.S."/>
            <person name="Han D.M."/>
            <person name="Kim H.M."/>
            <person name="Jeon C.O."/>
        </authorList>
    </citation>
    <scope>NUCLEOTIDE SEQUENCE [LARGE SCALE GENOMIC DNA]</scope>
    <source>
        <strain evidence="5 6">G1-23</strain>
    </source>
</reference>
<gene>
    <name evidence="5" type="ORF">L0668_12115</name>
</gene>